<feature type="domain" description="Sec23/Sec24 trunk" evidence="6">
    <location>
        <begin position="423"/>
        <end position="656"/>
    </location>
</feature>
<evidence type="ECO:0000256" key="3">
    <source>
        <dbReference type="ARBA" id="ARBA00022927"/>
    </source>
</evidence>
<dbReference type="SUPFAM" id="SSF81811">
    <property type="entry name" value="Helical domain of Sec23/24"/>
    <property type="match status" value="1"/>
</dbReference>
<feature type="region of interest" description="Disordered" evidence="4">
    <location>
        <begin position="384"/>
        <end position="406"/>
    </location>
</feature>
<evidence type="ECO:0000313" key="10">
    <source>
        <dbReference type="Proteomes" id="UP001497744"/>
    </source>
</evidence>
<dbReference type="AlphaFoldDB" id="A0AAV4M111"/>
<dbReference type="SUPFAM" id="SSF82754">
    <property type="entry name" value="C-terminal, gelsolin-like domain of Sec23/24"/>
    <property type="match status" value="1"/>
</dbReference>
<sequence>MTSRDPRSSGGHARRPPKPPTRGAAGGESQGITSAPPLSHTFKYGKISAEDDNSNDPVVHEMPETTTVTRRHPAHHSHHSFNVPPSFISPRKNDRDPAQVTAVTFRHTESASFALRRASDASIDSLLSESHYVDKELVDVVYTYGKESPPKHLAGLVPRPEGINSLQNFSDNDGSGQPAVPREQTAPVDLRRCSEVFVASTMSAVPMFNQTMVRMNIPFAAVVQPFAQVFDRVVPEVDLVAAIGESDPSKQDLIRCPNCQAYFNPGMQGDARFDFRVCNICFKGFVLNEAESAAMQSLAAQTASQGSLPPILHGSVDFVAPRRYYNPSAEPPDAGTSPLSSLIKSASDISSRLPFIGDSTPKKGLAQSSYEFEDEFSRGFSGMLGNSTPSRGTNAADGEAPSPSASLLKPLVQRPKKGSAARTPGYVIVLDSTATSSKMGLKESVLNCIRAALEECIASGTAVRFCVITFDCVVHLYDRHNGVFTVNVVSDVSEPFSPGCVEELFFEFDGSNVDELAEYLGNISRVEIPPTDSMSCGNFALSVAISILADAGMPGTVCIFYAQVPEVGLGRCFKPEISHNFSIEESMKMAYDGMLQRCYEVGIAVDVYLCAPNERMPCDVPLQYVSQQTAGLCCYFSSYNGVEDAIKISKNLVRLFTVPHAYSCEMKLRCSNFIQVVGSYSPFNNARTFMDQQTLRLPRLSPDTAICFTLAMENVLPDKTELFLQLACMYNSSVDGRKLVRVHTHTIEVADNVSYIYKAIRCSVLVNYYGRKLAYHAIREGKDVREAVQNEWITLLSSYRAICAYKTDTNQMILPNNVKTLPAVLNSMFKIYGAEEKGAEFLQKLLRTLLAPPSETLFYHARCYCLHRSLYEENQTTPVGGWQFVCTLTPSATNKIFSDGIYLIDDGQKLVLYFGPHVRWGILQELFGQDLLLDESTVNSLRISESTETGRNLLAIVERVRESHAGGQYLKLKILAYCSRHHRLLKLLLLEDQFAGTSSYYEHLVFMHRRILQEYRDMVVQ</sequence>
<dbReference type="SUPFAM" id="SSF81995">
    <property type="entry name" value="beta-sandwich domain of Sec23/24"/>
    <property type="match status" value="1"/>
</dbReference>
<dbReference type="GO" id="GO:0090110">
    <property type="term" value="P:COPII-coated vesicle cargo loading"/>
    <property type="evidence" value="ECO:0007669"/>
    <property type="project" value="TreeGrafter"/>
</dbReference>
<dbReference type="PANTHER" id="PTHR13803">
    <property type="entry name" value="SEC24-RELATED PROTEIN"/>
    <property type="match status" value="1"/>
</dbReference>
<dbReference type="RefSeq" id="XP_067718127.1">
    <property type="nucleotide sequence ID" value="XM_067862026.1"/>
</dbReference>
<feature type="region of interest" description="Disordered" evidence="4">
    <location>
        <begin position="163"/>
        <end position="185"/>
    </location>
</feature>
<dbReference type="Proteomes" id="UP001497744">
    <property type="component" value="Unassembled WGS sequence"/>
</dbReference>
<feature type="compositionally biased region" description="Polar residues" evidence="4">
    <location>
        <begin position="384"/>
        <end position="393"/>
    </location>
</feature>
<dbReference type="InterPro" id="IPR036175">
    <property type="entry name" value="Sec23/24_helical_dom_sf"/>
</dbReference>
<dbReference type="InterPro" id="IPR006896">
    <property type="entry name" value="Sec23/24_trunk_dom"/>
</dbReference>
<feature type="compositionally biased region" description="Basic residues" evidence="4">
    <location>
        <begin position="69"/>
        <end position="79"/>
    </location>
</feature>
<dbReference type="GO" id="GO:0000149">
    <property type="term" value="F:SNARE binding"/>
    <property type="evidence" value="ECO:0007669"/>
    <property type="project" value="TreeGrafter"/>
</dbReference>
<dbReference type="GO" id="GO:0030127">
    <property type="term" value="C:COPII vesicle coat"/>
    <property type="evidence" value="ECO:0007669"/>
    <property type="project" value="InterPro"/>
</dbReference>
<feature type="domain" description="Zinc finger Sec23/Sec24-type" evidence="5">
    <location>
        <begin position="254"/>
        <end position="283"/>
    </location>
</feature>
<dbReference type="Pfam" id="PF04810">
    <property type="entry name" value="zf-Sec23_Sec24"/>
    <property type="match status" value="1"/>
</dbReference>
<accession>A0AAV4M111</accession>
<name>A0AAV4M111_BABCB</name>
<dbReference type="Gene3D" id="3.40.50.410">
    <property type="entry name" value="von Willebrand factor, type A domain"/>
    <property type="match status" value="1"/>
</dbReference>
<dbReference type="GO" id="GO:0006886">
    <property type="term" value="P:intracellular protein transport"/>
    <property type="evidence" value="ECO:0007669"/>
    <property type="project" value="InterPro"/>
</dbReference>
<dbReference type="InterPro" id="IPR012990">
    <property type="entry name" value="Beta-sandwich_Sec23_24"/>
</dbReference>
<comment type="similarity">
    <text evidence="1">Belongs to the SEC23/SEC24 family. SEC24 subfamily.</text>
</comment>
<dbReference type="InterPro" id="IPR036465">
    <property type="entry name" value="vWFA_dom_sf"/>
</dbReference>
<dbReference type="Gene3D" id="2.30.30.380">
    <property type="entry name" value="Zn-finger domain of Sec23/24"/>
    <property type="match status" value="1"/>
</dbReference>
<feature type="compositionally biased region" description="Polar residues" evidence="4">
    <location>
        <begin position="164"/>
        <end position="175"/>
    </location>
</feature>
<protein>
    <submittedName>
        <fullName evidence="9">Protein transport protein sec24-like</fullName>
    </submittedName>
</protein>
<gene>
    <name evidence="9" type="ORF">BcabD6B2_54940</name>
</gene>
<feature type="region of interest" description="Disordered" evidence="4">
    <location>
        <begin position="1"/>
        <end position="95"/>
    </location>
</feature>
<evidence type="ECO:0000259" key="5">
    <source>
        <dbReference type="Pfam" id="PF04810"/>
    </source>
</evidence>
<dbReference type="Pfam" id="PF04815">
    <property type="entry name" value="Sec23_helical"/>
    <property type="match status" value="1"/>
</dbReference>
<dbReference type="InterPro" id="IPR029006">
    <property type="entry name" value="ADF-H/Gelsolin-like_dom_sf"/>
</dbReference>
<dbReference type="InterPro" id="IPR006895">
    <property type="entry name" value="Znf_Sec23_Sec24"/>
</dbReference>
<comment type="caution">
    <text evidence="9">The sequence shown here is derived from an EMBL/GenBank/DDBJ whole genome shotgun (WGS) entry which is preliminary data.</text>
</comment>
<keyword evidence="2" id="KW-0813">Transport</keyword>
<dbReference type="Gene3D" id="1.20.120.730">
    <property type="entry name" value="Sec23/Sec24 helical domain"/>
    <property type="match status" value="1"/>
</dbReference>
<reference evidence="9 10" key="1">
    <citation type="submission" date="2021-06" db="EMBL/GenBank/DDBJ databases">
        <title>Genome sequence of Babesia caballi.</title>
        <authorList>
            <person name="Yamagishi J."/>
            <person name="Kidaka T."/>
            <person name="Ochi A."/>
        </authorList>
    </citation>
    <scope>NUCLEOTIDE SEQUENCE [LARGE SCALE GENOMIC DNA]</scope>
    <source>
        <strain evidence="9">USDA-D6B2</strain>
    </source>
</reference>
<keyword evidence="3" id="KW-0653">Protein transport</keyword>
<evidence type="ECO:0000256" key="1">
    <source>
        <dbReference type="ARBA" id="ARBA00008334"/>
    </source>
</evidence>
<dbReference type="GO" id="GO:0008270">
    <property type="term" value="F:zinc ion binding"/>
    <property type="evidence" value="ECO:0007669"/>
    <property type="project" value="InterPro"/>
</dbReference>
<dbReference type="Pfam" id="PF04811">
    <property type="entry name" value="Sec23_trunk"/>
    <property type="match status" value="1"/>
</dbReference>
<dbReference type="SUPFAM" id="SSF53300">
    <property type="entry name" value="vWA-like"/>
    <property type="match status" value="1"/>
</dbReference>
<dbReference type="InterPro" id="IPR036180">
    <property type="entry name" value="Gelsolin-like_dom_sf"/>
</dbReference>
<dbReference type="Gene3D" id="3.40.20.10">
    <property type="entry name" value="Severin"/>
    <property type="match status" value="1"/>
</dbReference>
<dbReference type="InterPro" id="IPR006900">
    <property type="entry name" value="Sec23/24_helical_dom"/>
</dbReference>
<dbReference type="EMBL" id="BPLF01000006">
    <property type="protein sequence ID" value="GIX66058.1"/>
    <property type="molecule type" value="Genomic_DNA"/>
</dbReference>
<dbReference type="GeneID" id="94197539"/>
<dbReference type="Pfam" id="PF08033">
    <property type="entry name" value="Sec23_BS"/>
    <property type="match status" value="1"/>
</dbReference>
<dbReference type="GO" id="GO:0070971">
    <property type="term" value="C:endoplasmic reticulum exit site"/>
    <property type="evidence" value="ECO:0007669"/>
    <property type="project" value="TreeGrafter"/>
</dbReference>
<dbReference type="SUPFAM" id="SSF82919">
    <property type="entry name" value="Zn-finger domain of Sec23/24"/>
    <property type="match status" value="1"/>
</dbReference>
<keyword evidence="10" id="KW-1185">Reference proteome</keyword>
<proteinExistence type="inferred from homology"/>
<evidence type="ECO:0000313" key="9">
    <source>
        <dbReference type="EMBL" id="GIX66058.1"/>
    </source>
</evidence>
<evidence type="ECO:0000259" key="7">
    <source>
        <dbReference type="Pfam" id="PF04815"/>
    </source>
</evidence>
<dbReference type="InterPro" id="IPR050550">
    <property type="entry name" value="SEC23_SEC24_subfamily"/>
</dbReference>
<dbReference type="Gene3D" id="2.60.40.1670">
    <property type="entry name" value="beta-sandwich domain of Sec23/24"/>
    <property type="match status" value="1"/>
</dbReference>
<organism evidence="9 10">
    <name type="scientific">Babesia caballi</name>
    <dbReference type="NCBI Taxonomy" id="5871"/>
    <lineage>
        <taxon>Eukaryota</taxon>
        <taxon>Sar</taxon>
        <taxon>Alveolata</taxon>
        <taxon>Apicomplexa</taxon>
        <taxon>Aconoidasida</taxon>
        <taxon>Piroplasmida</taxon>
        <taxon>Babesiidae</taxon>
        <taxon>Babesia</taxon>
    </lineage>
</organism>
<evidence type="ECO:0000259" key="8">
    <source>
        <dbReference type="Pfam" id="PF08033"/>
    </source>
</evidence>
<dbReference type="InterPro" id="IPR036174">
    <property type="entry name" value="Znf_Sec23_Sec24_sf"/>
</dbReference>
<feature type="domain" description="Sec23/Sec24 helical" evidence="7">
    <location>
        <begin position="764"/>
        <end position="830"/>
    </location>
</feature>
<evidence type="ECO:0000256" key="4">
    <source>
        <dbReference type="SAM" id="MobiDB-lite"/>
    </source>
</evidence>
<evidence type="ECO:0000259" key="6">
    <source>
        <dbReference type="Pfam" id="PF04811"/>
    </source>
</evidence>
<feature type="domain" description="Sec23/Sec24 beta-sandwich" evidence="8">
    <location>
        <begin position="661"/>
        <end position="749"/>
    </location>
</feature>
<evidence type="ECO:0000256" key="2">
    <source>
        <dbReference type="ARBA" id="ARBA00022448"/>
    </source>
</evidence>